<evidence type="ECO:0000256" key="3">
    <source>
        <dbReference type="PROSITE-ProRule" id="PRU00221"/>
    </source>
</evidence>
<feature type="repeat" description="WD" evidence="3">
    <location>
        <begin position="392"/>
        <end position="433"/>
    </location>
</feature>
<evidence type="ECO:0008006" key="7">
    <source>
        <dbReference type="Google" id="ProtNLM"/>
    </source>
</evidence>
<dbReference type="Gene3D" id="2.130.10.10">
    <property type="entry name" value="YVTN repeat-like/Quinoprotein amine dehydrogenase"/>
    <property type="match status" value="2"/>
</dbReference>
<gene>
    <name evidence="5" type="ORF">RIF29_41349</name>
</gene>
<feature type="repeat" description="WD" evidence="3">
    <location>
        <begin position="646"/>
        <end position="678"/>
    </location>
</feature>
<dbReference type="InterPro" id="IPR019775">
    <property type="entry name" value="WD40_repeat_CS"/>
</dbReference>
<dbReference type="AlphaFoldDB" id="A0AAN9HRJ3"/>
<dbReference type="PANTHER" id="PTHR44376">
    <property type="entry name" value="TRANSCRIPTIONAL REGULATOR OF FILAMENTOUS GROWTH FLO8"/>
    <property type="match status" value="1"/>
</dbReference>
<name>A0AAN9HRJ3_CROPI</name>
<feature type="compositionally biased region" description="Basic and acidic residues" evidence="4">
    <location>
        <begin position="282"/>
        <end position="298"/>
    </location>
</feature>
<evidence type="ECO:0000313" key="6">
    <source>
        <dbReference type="Proteomes" id="UP001372338"/>
    </source>
</evidence>
<feature type="repeat" description="WD" evidence="3">
    <location>
        <begin position="434"/>
        <end position="466"/>
    </location>
</feature>
<dbReference type="PANTHER" id="PTHR44376:SF8">
    <property type="entry name" value="TRANSCRIPTIONAL COREPRESSOR LEUNIG-LIKE"/>
    <property type="match status" value="1"/>
</dbReference>
<evidence type="ECO:0000256" key="1">
    <source>
        <dbReference type="ARBA" id="ARBA00022574"/>
    </source>
</evidence>
<keyword evidence="2" id="KW-0677">Repeat</keyword>
<dbReference type="InterPro" id="IPR001680">
    <property type="entry name" value="WD40_rpt"/>
</dbReference>
<dbReference type="EMBL" id="JAYWIO010000008">
    <property type="protein sequence ID" value="KAK7246481.1"/>
    <property type="molecule type" value="Genomic_DNA"/>
</dbReference>
<dbReference type="GO" id="GO:0003714">
    <property type="term" value="F:transcription corepressor activity"/>
    <property type="evidence" value="ECO:0007669"/>
    <property type="project" value="InterPro"/>
</dbReference>
<evidence type="ECO:0000256" key="2">
    <source>
        <dbReference type="ARBA" id="ARBA00022737"/>
    </source>
</evidence>
<feature type="repeat" description="WD" evidence="3">
    <location>
        <begin position="477"/>
        <end position="519"/>
    </location>
</feature>
<keyword evidence="6" id="KW-1185">Reference proteome</keyword>
<dbReference type="PROSITE" id="PS00678">
    <property type="entry name" value="WD_REPEATS_1"/>
    <property type="match status" value="1"/>
</dbReference>
<dbReference type="InterPro" id="IPR015943">
    <property type="entry name" value="WD40/YVTN_repeat-like_dom_sf"/>
</dbReference>
<comment type="caution">
    <text evidence="5">The sequence shown here is derived from an EMBL/GenBank/DDBJ whole genome shotgun (WGS) entry which is preliminary data.</text>
</comment>
<dbReference type="Pfam" id="PF00400">
    <property type="entry name" value="WD40"/>
    <property type="match status" value="5"/>
</dbReference>
<accession>A0AAN9HRJ3</accession>
<feature type="compositionally biased region" description="Polar residues" evidence="4">
    <location>
        <begin position="257"/>
        <end position="270"/>
    </location>
</feature>
<sequence>MASPPPSLTTDDSDWNPDKLLRLYIHDYMTKRGMHNVAEIFKQEGQIHSKVVIESPEGFLHEWWSLFYDVFKSRMMKDAETIPESSSKGTDNARNDSSFPMIPPISLSHQRPNPFQAGSSSFNPVIAEPAASLIPPTLFNKEHGNLVGIGEPSLQDLFKPNDHLKFLSGTSSNQSLQDVGKLLAEKQVRQDSGFGIQTNPVLNLVPLTRWPQNVGDKNQVFTSHVEEPNYTHQCQVLKTQNQEAVHAQILESTPKSQTFAIPGNSTQCSRQYVKAPGPKTESSAKDKQLMDRVIRTSEHQNQQDQHLQMQSQNAEKSEKRKKTIYVGSGQSAQDWVGAADGKLVDENVESFLSLENEHADHRIAPFSNLIRNSTSYHKNENRGFSFEQIGCFSKSKSKVLSSHFSSDGKILASAGHEKKVFLWNMDTFGDVTTPEAHSLLITDVRFRPDSTIFATSSFDRSIRLWDAARATRSFFKLDGHAEQVMSLDFHPSKVDLLCSCDSNDVIRLWNVNERACIHITKGGSKQVRFQPHFGKFLATSTGNDIKIIDIDTDSILCNLKGHVKDVLSICWDRGGNYIASVSEDSARIWSSDGKCIHELHSTGNKFQSCIFHPAYLNLLVIGGYQTLELWSPIENNKTWAVPHHNGPPHKGLIAGLADTPEGEMIASASHDCCVKLWK</sequence>
<feature type="compositionally biased region" description="Polar residues" evidence="4">
    <location>
        <begin position="83"/>
        <end position="98"/>
    </location>
</feature>
<dbReference type="SMART" id="SM00320">
    <property type="entry name" value="WD40"/>
    <property type="match status" value="7"/>
</dbReference>
<dbReference type="PROSITE" id="PS50082">
    <property type="entry name" value="WD_REPEATS_2"/>
    <property type="match status" value="4"/>
</dbReference>
<keyword evidence="1 3" id="KW-0853">WD repeat</keyword>
<protein>
    <recommendedName>
        <fullName evidence="7">Transcriptional corepressor LEUNIG-like</fullName>
    </recommendedName>
</protein>
<feature type="compositionally biased region" description="Low complexity" evidence="4">
    <location>
        <begin position="300"/>
        <end position="312"/>
    </location>
</feature>
<dbReference type="InterPro" id="IPR006594">
    <property type="entry name" value="LisH"/>
</dbReference>
<dbReference type="PROSITE" id="PS50896">
    <property type="entry name" value="LISH"/>
    <property type="match status" value="1"/>
</dbReference>
<evidence type="ECO:0000313" key="5">
    <source>
        <dbReference type="EMBL" id="KAK7246481.1"/>
    </source>
</evidence>
<feature type="region of interest" description="Disordered" evidence="4">
    <location>
        <begin position="257"/>
        <end position="323"/>
    </location>
</feature>
<organism evidence="5 6">
    <name type="scientific">Crotalaria pallida</name>
    <name type="common">Smooth rattlebox</name>
    <name type="synonym">Crotalaria striata</name>
    <dbReference type="NCBI Taxonomy" id="3830"/>
    <lineage>
        <taxon>Eukaryota</taxon>
        <taxon>Viridiplantae</taxon>
        <taxon>Streptophyta</taxon>
        <taxon>Embryophyta</taxon>
        <taxon>Tracheophyta</taxon>
        <taxon>Spermatophyta</taxon>
        <taxon>Magnoliopsida</taxon>
        <taxon>eudicotyledons</taxon>
        <taxon>Gunneridae</taxon>
        <taxon>Pentapetalae</taxon>
        <taxon>rosids</taxon>
        <taxon>fabids</taxon>
        <taxon>Fabales</taxon>
        <taxon>Fabaceae</taxon>
        <taxon>Papilionoideae</taxon>
        <taxon>50 kb inversion clade</taxon>
        <taxon>genistoids sensu lato</taxon>
        <taxon>core genistoids</taxon>
        <taxon>Crotalarieae</taxon>
        <taxon>Crotalaria</taxon>
    </lineage>
</organism>
<dbReference type="Proteomes" id="UP001372338">
    <property type="component" value="Unassembled WGS sequence"/>
</dbReference>
<dbReference type="SUPFAM" id="SSF50978">
    <property type="entry name" value="WD40 repeat-like"/>
    <property type="match status" value="1"/>
</dbReference>
<dbReference type="InterPro" id="IPR044716">
    <property type="entry name" value="LEUNIG-like"/>
</dbReference>
<reference evidence="5 6" key="1">
    <citation type="submission" date="2024-01" db="EMBL/GenBank/DDBJ databases">
        <title>The genomes of 5 underutilized Papilionoideae crops provide insights into root nodulation and disease resistanc.</title>
        <authorList>
            <person name="Yuan L."/>
        </authorList>
    </citation>
    <scope>NUCLEOTIDE SEQUENCE [LARGE SCALE GENOMIC DNA]</scope>
    <source>
        <strain evidence="5">ZHUSHIDOU_FW_LH</strain>
        <tissue evidence="5">Leaf</tissue>
    </source>
</reference>
<dbReference type="PROSITE" id="PS50294">
    <property type="entry name" value="WD_REPEATS_REGION"/>
    <property type="match status" value="3"/>
</dbReference>
<dbReference type="CDD" id="cd00200">
    <property type="entry name" value="WD40"/>
    <property type="match status" value="1"/>
</dbReference>
<feature type="region of interest" description="Disordered" evidence="4">
    <location>
        <begin position="80"/>
        <end position="114"/>
    </location>
</feature>
<dbReference type="InterPro" id="IPR036322">
    <property type="entry name" value="WD40_repeat_dom_sf"/>
</dbReference>
<evidence type="ECO:0000256" key="4">
    <source>
        <dbReference type="SAM" id="MobiDB-lite"/>
    </source>
</evidence>
<proteinExistence type="predicted"/>